<sequence length="120" mass="14234">MRMCIDYRQLNKLTVKNKYPLSRIDDFFDQFRGASIFSKIILRWEVSFLGHVVTTEGIRVDLKKIKAVVKWKQLKNMLELWSFLGLVSYYQRFVEGFSLIASPLMKLLCKNTSFVWSDKQ</sequence>
<dbReference type="Proteomes" id="UP000701853">
    <property type="component" value="Chromosome 12"/>
</dbReference>
<keyword evidence="2" id="KW-1185">Reference proteome</keyword>
<dbReference type="InterPro" id="IPR050951">
    <property type="entry name" value="Retrovirus_Pol_polyprotein"/>
</dbReference>
<dbReference type="AlphaFoldDB" id="A0A8J5XT95"/>
<organism evidence="1 2">
    <name type="scientific">Gossypium anomalum</name>
    <dbReference type="NCBI Taxonomy" id="47600"/>
    <lineage>
        <taxon>Eukaryota</taxon>
        <taxon>Viridiplantae</taxon>
        <taxon>Streptophyta</taxon>
        <taxon>Embryophyta</taxon>
        <taxon>Tracheophyta</taxon>
        <taxon>Spermatophyta</taxon>
        <taxon>Magnoliopsida</taxon>
        <taxon>eudicotyledons</taxon>
        <taxon>Gunneridae</taxon>
        <taxon>Pentapetalae</taxon>
        <taxon>rosids</taxon>
        <taxon>malvids</taxon>
        <taxon>Malvales</taxon>
        <taxon>Malvaceae</taxon>
        <taxon>Malvoideae</taxon>
        <taxon>Gossypium</taxon>
    </lineage>
</organism>
<comment type="caution">
    <text evidence="1">The sequence shown here is derived from an EMBL/GenBank/DDBJ whole genome shotgun (WGS) entry which is preliminary data.</text>
</comment>
<dbReference type="Gene3D" id="3.30.70.270">
    <property type="match status" value="2"/>
</dbReference>
<evidence type="ECO:0000313" key="1">
    <source>
        <dbReference type="EMBL" id="KAG8474753.1"/>
    </source>
</evidence>
<name>A0A8J5XT95_9ROSI</name>
<proteinExistence type="predicted"/>
<dbReference type="PANTHER" id="PTHR37984">
    <property type="entry name" value="PROTEIN CBG26694"/>
    <property type="match status" value="1"/>
</dbReference>
<evidence type="ECO:0000313" key="2">
    <source>
        <dbReference type="Proteomes" id="UP000701853"/>
    </source>
</evidence>
<protein>
    <recommendedName>
        <fullName evidence="3">RNA-directed DNA polymerase-like protein</fullName>
    </recommendedName>
</protein>
<dbReference type="EMBL" id="JAHUZN010000012">
    <property type="protein sequence ID" value="KAG8474753.1"/>
    <property type="molecule type" value="Genomic_DNA"/>
</dbReference>
<dbReference type="OrthoDB" id="415724at2759"/>
<accession>A0A8J5XT95</accession>
<dbReference type="InterPro" id="IPR043502">
    <property type="entry name" value="DNA/RNA_pol_sf"/>
</dbReference>
<evidence type="ECO:0008006" key="3">
    <source>
        <dbReference type="Google" id="ProtNLM"/>
    </source>
</evidence>
<dbReference type="InterPro" id="IPR043128">
    <property type="entry name" value="Rev_trsase/Diguanyl_cyclase"/>
</dbReference>
<reference evidence="1 2" key="1">
    <citation type="journal article" date="2021" name="bioRxiv">
        <title>The Gossypium anomalum genome as a resource for cotton improvement and evolutionary analysis of hybrid incompatibility.</title>
        <authorList>
            <person name="Grover C.E."/>
            <person name="Yuan D."/>
            <person name="Arick M.A."/>
            <person name="Miller E.R."/>
            <person name="Hu G."/>
            <person name="Peterson D.G."/>
            <person name="Wendel J.F."/>
            <person name="Udall J.A."/>
        </authorList>
    </citation>
    <scope>NUCLEOTIDE SEQUENCE [LARGE SCALE GENOMIC DNA]</scope>
    <source>
        <strain evidence="1">JFW-Udall</strain>
        <tissue evidence="1">Leaf</tissue>
    </source>
</reference>
<dbReference type="SUPFAM" id="SSF56672">
    <property type="entry name" value="DNA/RNA polymerases"/>
    <property type="match status" value="1"/>
</dbReference>
<dbReference type="PANTHER" id="PTHR37984:SF5">
    <property type="entry name" value="PROTEIN NYNRIN-LIKE"/>
    <property type="match status" value="1"/>
</dbReference>
<gene>
    <name evidence="1" type="ORF">CXB51_031717</name>
</gene>